<evidence type="ECO:0000313" key="1">
    <source>
        <dbReference type="EMBL" id="CAK5092313.1"/>
    </source>
</evidence>
<organism evidence="1 2">
    <name type="scientific">Meloidogyne enterolobii</name>
    <name type="common">Root-knot nematode worm</name>
    <name type="synonym">Meloidogyne mayaguensis</name>
    <dbReference type="NCBI Taxonomy" id="390850"/>
    <lineage>
        <taxon>Eukaryota</taxon>
        <taxon>Metazoa</taxon>
        <taxon>Ecdysozoa</taxon>
        <taxon>Nematoda</taxon>
        <taxon>Chromadorea</taxon>
        <taxon>Rhabditida</taxon>
        <taxon>Tylenchina</taxon>
        <taxon>Tylenchomorpha</taxon>
        <taxon>Tylenchoidea</taxon>
        <taxon>Meloidogynidae</taxon>
        <taxon>Meloidogyninae</taxon>
        <taxon>Meloidogyne</taxon>
    </lineage>
</organism>
<reference evidence="1" key="1">
    <citation type="submission" date="2023-11" db="EMBL/GenBank/DDBJ databases">
        <authorList>
            <person name="Poullet M."/>
        </authorList>
    </citation>
    <scope>NUCLEOTIDE SEQUENCE</scope>
    <source>
        <strain evidence="1">E1834</strain>
    </source>
</reference>
<gene>
    <name evidence="1" type="ORF">MENTE1834_LOCUS40105</name>
</gene>
<sequence length="249" mass="28657">MSKLFKIALFLNKFSPINLSNDLHKMALLSENRDELSINIDERIVGFKQRILDLEEALKESVECTTEKEKVLNEQKKLIEKLNEQIGKIFESGGGGGNTLINQQQQNDQLEKTQKLLEEEKQLRQRQISSLRKEFGMALIAEKESAINLILNSCPSIDLIPGLREKLEILQKQKEAIKHSLLIIDEQQQKQQNFVVDGKIGNLHQKKVFIFLRGNGGCLEKEGLKKFFSKGKRRIKGVCTRTYPLYFYP</sequence>
<protein>
    <submittedName>
        <fullName evidence="1">Uncharacterized protein</fullName>
    </submittedName>
</protein>
<accession>A0ACB1ALU6</accession>
<evidence type="ECO:0000313" key="2">
    <source>
        <dbReference type="Proteomes" id="UP001497535"/>
    </source>
</evidence>
<name>A0ACB1ALU6_MELEN</name>
<comment type="caution">
    <text evidence="1">The sequence shown here is derived from an EMBL/GenBank/DDBJ whole genome shotgun (WGS) entry which is preliminary data.</text>
</comment>
<dbReference type="Proteomes" id="UP001497535">
    <property type="component" value="Unassembled WGS sequence"/>
</dbReference>
<proteinExistence type="predicted"/>
<keyword evidence="2" id="KW-1185">Reference proteome</keyword>
<dbReference type="EMBL" id="CAVMJV010000093">
    <property type="protein sequence ID" value="CAK5092313.1"/>
    <property type="molecule type" value="Genomic_DNA"/>
</dbReference>